<evidence type="ECO:0000256" key="7">
    <source>
        <dbReference type="ARBA" id="ARBA00022927"/>
    </source>
</evidence>
<proteinExistence type="inferred from homology"/>
<dbReference type="GO" id="GO:0015031">
    <property type="term" value="P:protein transport"/>
    <property type="evidence" value="ECO:0007669"/>
    <property type="project" value="UniProtKB-KW"/>
</dbReference>
<dbReference type="EMBL" id="LJNI01000024">
    <property type="protein sequence ID" value="KPJ73876.1"/>
    <property type="molecule type" value="Genomic_DNA"/>
</dbReference>
<dbReference type="InterPro" id="IPR051045">
    <property type="entry name" value="TonB-dependent_transducer"/>
</dbReference>
<evidence type="ECO:0000256" key="3">
    <source>
        <dbReference type="ARBA" id="ARBA00022448"/>
    </source>
</evidence>
<keyword evidence="4" id="KW-1003">Cell membrane</keyword>
<keyword evidence="7" id="KW-0653">Protein transport</keyword>
<evidence type="ECO:0000256" key="5">
    <source>
        <dbReference type="ARBA" id="ARBA00022519"/>
    </source>
</evidence>
<protein>
    <recommendedName>
        <fullName evidence="10">TonB C-terminal domain-containing protein</fullName>
    </recommendedName>
</protein>
<sequence>MRNFIYIALILMCIFSCTSKRELLVPVLLNYDLYYPDEAREQGLEGTVMVRVFIDKNGKAKDVIISKSSENYLLDSAAVRTAKTFTFSPAMRENNAIQTWVQVPIEFRLRMVHPEFWLTEVKILQNMIKNQYNKEWVNDLYDLYKQMIYLPREGNETENNYYILHTVLDETAQIWEGYWQVFPANILLFIDLINRYPESFTSLEAKADFNNFMKKEVPRIKNTLSPEKSDSLVSRLRNAVEE</sequence>
<keyword evidence="5" id="KW-0997">Cell inner membrane</keyword>
<evidence type="ECO:0000256" key="9">
    <source>
        <dbReference type="ARBA" id="ARBA00023136"/>
    </source>
</evidence>
<dbReference type="InterPro" id="IPR006260">
    <property type="entry name" value="TonB/TolA_C"/>
</dbReference>
<dbReference type="GO" id="GO:0031992">
    <property type="term" value="F:energy transducer activity"/>
    <property type="evidence" value="ECO:0007669"/>
    <property type="project" value="TreeGrafter"/>
</dbReference>
<feature type="domain" description="TonB C-terminal" evidence="10">
    <location>
        <begin position="20"/>
        <end position="116"/>
    </location>
</feature>
<dbReference type="Pfam" id="PF03544">
    <property type="entry name" value="TonB_C"/>
    <property type="match status" value="1"/>
</dbReference>
<evidence type="ECO:0000313" key="11">
    <source>
        <dbReference type="EMBL" id="KPJ73876.1"/>
    </source>
</evidence>
<dbReference type="PROSITE" id="PS52015">
    <property type="entry name" value="TONB_CTD"/>
    <property type="match status" value="1"/>
</dbReference>
<evidence type="ECO:0000256" key="4">
    <source>
        <dbReference type="ARBA" id="ARBA00022475"/>
    </source>
</evidence>
<comment type="similarity">
    <text evidence="2">Belongs to the TonB family.</text>
</comment>
<comment type="subcellular location">
    <subcellularLocation>
        <location evidence="1">Cell inner membrane</location>
        <topology evidence="1">Single-pass membrane protein</topology>
        <orientation evidence="1">Periplasmic side</orientation>
    </subcellularLocation>
</comment>
<keyword evidence="9" id="KW-0472">Membrane</keyword>
<dbReference type="Gene3D" id="3.30.1150.10">
    <property type="match status" value="1"/>
</dbReference>
<evidence type="ECO:0000256" key="8">
    <source>
        <dbReference type="ARBA" id="ARBA00022989"/>
    </source>
</evidence>
<keyword evidence="8" id="KW-1133">Transmembrane helix</keyword>
<evidence type="ECO:0000256" key="2">
    <source>
        <dbReference type="ARBA" id="ARBA00006555"/>
    </source>
</evidence>
<evidence type="ECO:0000256" key="6">
    <source>
        <dbReference type="ARBA" id="ARBA00022692"/>
    </source>
</evidence>
<evidence type="ECO:0000256" key="1">
    <source>
        <dbReference type="ARBA" id="ARBA00004383"/>
    </source>
</evidence>
<dbReference type="SUPFAM" id="SSF74653">
    <property type="entry name" value="TolA/TonB C-terminal domain"/>
    <property type="match status" value="1"/>
</dbReference>
<dbReference type="PANTHER" id="PTHR33446">
    <property type="entry name" value="PROTEIN TONB-RELATED"/>
    <property type="match status" value="1"/>
</dbReference>
<dbReference type="InterPro" id="IPR037682">
    <property type="entry name" value="TonB_C"/>
</dbReference>
<keyword evidence="6" id="KW-0812">Transmembrane</keyword>
<dbReference type="GO" id="GO:0098797">
    <property type="term" value="C:plasma membrane protein complex"/>
    <property type="evidence" value="ECO:0007669"/>
    <property type="project" value="TreeGrafter"/>
</dbReference>
<keyword evidence="3" id="KW-0813">Transport</keyword>
<organism evidence="11 12">
    <name type="scientific">candidate division TA06 bacterium DG_78</name>
    <dbReference type="NCBI Taxonomy" id="1703772"/>
    <lineage>
        <taxon>Bacteria</taxon>
        <taxon>Bacteria division TA06</taxon>
    </lineage>
</organism>
<comment type="caution">
    <text evidence="11">The sequence shown here is derived from an EMBL/GenBank/DDBJ whole genome shotgun (WGS) entry which is preliminary data.</text>
</comment>
<name>A0A0S7YGQ8_UNCT6</name>
<dbReference type="AlphaFoldDB" id="A0A0S7YGQ8"/>
<evidence type="ECO:0000313" key="12">
    <source>
        <dbReference type="Proteomes" id="UP000051012"/>
    </source>
</evidence>
<accession>A0A0S7YGQ8</accession>
<dbReference type="GO" id="GO:0055085">
    <property type="term" value="P:transmembrane transport"/>
    <property type="evidence" value="ECO:0007669"/>
    <property type="project" value="InterPro"/>
</dbReference>
<dbReference type="PANTHER" id="PTHR33446:SF2">
    <property type="entry name" value="PROTEIN TONB"/>
    <property type="match status" value="1"/>
</dbReference>
<gene>
    <name evidence="11" type="ORF">AMJ52_02815</name>
</gene>
<dbReference type="Proteomes" id="UP000051012">
    <property type="component" value="Unassembled WGS sequence"/>
</dbReference>
<evidence type="ECO:0000259" key="10">
    <source>
        <dbReference type="PROSITE" id="PS52015"/>
    </source>
</evidence>
<dbReference type="NCBIfam" id="TIGR01352">
    <property type="entry name" value="tonB_Cterm"/>
    <property type="match status" value="1"/>
</dbReference>
<reference evidence="11 12" key="1">
    <citation type="journal article" date="2015" name="Microbiome">
        <title>Genomic resolution of linkages in carbon, nitrogen, and sulfur cycling among widespread estuary sediment bacteria.</title>
        <authorList>
            <person name="Baker B.J."/>
            <person name="Lazar C.S."/>
            <person name="Teske A.P."/>
            <person name="Dick G.J."/>
        </authorList>
    </citation>
    <scope>NUCLEOTIDE SEQUENCE [LARGE SCALE GENOMIC DNA]</scope>
    <source>
        <strain evidence="11">DG_78</strain>
    </source>
</reference>